<dbReference type="OrthoDB" id="1429111at2759"/>
<gene>
    <name evidence="1" type="ORF">G2W53_001124</name>
</gene>
<dbReference type="Proteomes" id="UP000634136">
    <property type="component" value="Unassembled WGS sequence"/>
</dbReference>
<accession>A0A834XH17</accession>
<dbReference type="AlphaFoldDB" id="A0A834XH17"/>
<reference evidence="1" key="1">
    <citation type="submission" date="2020-09" db="EMBL/GenBank/DDBJ databases">
        <title>Genome-Enabled Discovery of Anthraquinone Biosynthesis in Senna tora.</title>
        <authorList>
            <person name="Kang S.-H."/>
            <person name="Pandey R.P."/>
            <person name="Lee C.-M."/>
            <person name="Sim J.-S."/>
            <person name="Jeong J.-T."/>
            <person name="Choi B.-S."/>
            <person name="Jung M."/>
            <person name="Ginzburg D."/>
            <person name="Zhao K."/>
            <person name="Won S.Y."/>
            <person name="Oh T.-J."/>
            <person name="Yu Y."/>
            <person name="Kim N.-H."/>
            <person name="Lee O.R."/>
            <person name="Lee T.-H."/>
            <person name="Bashyal P."/>
            <person name="Kim T.-S."/>
            <person name="Lee W.-H."/>
            <person name="Kawkins C."/>
            <person name="Kim C.-K."/>
            <person name="Kim J.S."/>
            <person name="Ahn B.O."/>
            <person name="Rhee S.Y."/>
            <person name="Sohng J.K."/>
        </authorList>
    </citation>
    <scope>NUCLEOTIDE SEQUENCE</scope>
    <source>
        <tissue evidence="1">Leaf</tissue>
    </source>
</reference>
<comment type="caution">
    <text evidence="1">The sequence shown here is derived from an EMBL/GenBank/DDBJ whole genome shotgun (WGS) entry which is preliminary data.</text>
</comment>
<organism evidence="1 2">
    <name type="scientific">Senna tora</name>
    <dbReference type="NCBI Taxonomy" id="362788"/>
    <lineage>
        <taxon>Eukaryota</taxon>
        <taxon>Viridiplantae</taxon>
        <taxon>Streptophyta</taxon>
        <taxon>Embryophyta</taxon>
        <taxon>Tracheophyta</taxon>
        <taxon>Spermatophyta</taxon>
        <taxon>Magnoliopsida</taxon>
        <taxon>eudicotyledons</taxon>
        <taxon>Gunneridae</taxon>
        <taxon>Pentapetalae</taxon>
        <taxon>rosids</taxon>
        <taxon>fabids</taxon>
        <taxon>Fabales</taxon>
        <taxon>Fabaceae</taxon>
        <taxon>Caesalpinioideae</taxon>
        <taxon>Cassia clade</taxon>
        <taxon>Senna</taxon>
    </lineage>
</organism>
<name>A0A834XH17_9FABA</name>
<protein>
    <submittedName>
        <fullName evidence="1">Protein FAR1-RELATED SEQUENCE 5-like</fullName>
    </submittedName>
</protein>
<keyword evidence="2" id="KW-1185">Reference proteome</keyword>
<sequence length="132" mass="14613">MCFDNNGRIIKEDPKLATSNRFTDLCRNAVEISSIAAQSNEASRFFAKKMFEASIEVDKILTSLYSSDHHDEQGEEANAIEKNIIQVKGMKKKDGSSRVKGAVLELFALTDVLSLREWMPPSGLAINGCTQT</sequence>
<evidence type="ECO:0000313" key="2">
    <source>
        <dbReference type="Proteomes" id="UP000634136"/>
    </source>
</evidence>
<proteinExistence type="predicted"/>
<dbReference type="EMBL" id="JAAIUW010000001">
    <property type="protein sequence ID" value="KAF7844219.1"/>
    <property type="molecule type" value="Genomic_DNA"/>
</dbReference>
<evidence type="ECO:0000313" key="1">
    <source>
        <dbReference type="EMBL" id="KAF7844219.1"/>
    </source>
</evidence>